<dbReference type="Proteomes" id="UP001177260">
    <property type="component" value="Unassembled WGS sequence"/>
</dbReference>
<protein>
    <submittedName>
        <fullName evidence="1">DNA replication regulator sld2</fullName>
    </submittedName>
</protein>
<evidence type="ECO:0000313" key="2">
    <source>
        <dbReference type="Proteomes" id="UP001177260"/>
    </source>
</evidence>
<accession>A0ACC3AXN4</accession>
<gene>
    <name evidence="1" type="primary">SLD2</name>
    <name evidence="1" type="ORF">N8T08_007475</name>
</gene>
<name>A0ACC3AXN4_9EURO</name>
<evidence type="ECO:0000313" key="1">
    <source>
        <dbReference type="EMBL" id="KAK1142670.1"/>
    </source>
</evidence>
<reference evidence="1 2" key="1">
    <citation type="journal article" date="2023" name="ACS Omega">
        <title>Identification of the Neoaspergillic Acid Biosynthesis Gene Cluster by Establishing an In Vitro CRISPR-Ribonucleoprotein Genetic System in Aspergillus melleus.</title>
        <authorList>
            <person name="Yuan B."/>
            <person name="Grau M.F."/>
            <person name="Murata R.M."/>
            <person name="Torok T."/>
            <person name="Venkateswaran K."/>
            <person name="Stajich J.E."/>
            <person name="Wang C.C.C."/>
        </authorList>
    </citation>
    <scope>NUCLEOTIDE SEQUENCE [LARGE SCALE GENOMIC DNA]</scope>
    <source>
        <strain evidence="1 2">IMV 1140</strain>
    </source>
</reference>
<proteinExistence type="predicted"/>
<organism evidence="1 2">
    <name type="scientific">Aspergillus melleus</name>
    <dbReference type="NCBI Taxonomy" id="138277"/>
    <lineage>
        <taxon>Eukaryota</taxon>
        <taxon>Fungi</taxon>
        <taxon>Dikarya</taxon>
        <taxon>Ascomycota</taxon>
        <taxon>Pezizomycotina</taxon>
        <taxon>Eurotiomycetes</taxon>
        <taxon>Eurotiomycetidae</taxon>
        <taxon>Eurotiales</taxon>
        <taxon>Aspergillaceae</taxon>
        <taxon>Aspergillus</taxon>
        <taxon>Aspergillus subgen. Circumdati</taxon>
    </lineage>
</organism>
<dbReference type="EMBL" id="JAOPJF010000048">
    <property type="protein sequence ID" value="KAK1142670.1"/>
    <property type="molecule type" value="Genomic_DNA"/>
</dbReference>
<comment type="caution">
    <text evidence="1">The sequence shown here is derived from an EMBL/GenBank/DDBJ whole genome shotgun (WGS) entry which is preliminary data.</text>
</comment>
<keyword evidence="2" id="KW-1185">Reference proteome</keyword>
<sequence length="543" mass="59605">MADVDVSEIATLSGNLRAELKEWERAFAAANEGRKAERNDIKQEPEIAAKYKEYSRLKSLEKSTKYEKKHRSHQPQPEEHRSTKRKHASPTGPGNGDHATTPRKATRGGLFETPAKSRKDSTHPSQIDPYDSPSVFRRLFSPSAHMQASPLKAAIGPTPQRDGKALGLFDLLSESGGSTATPSATRIASVQGANAQTPSKRRTMDTIAEEEEEDDDPRGERTPASSGKMYMLSTLFATPTTLRYAAMVEGENNAGPAGAGKQHADVENAQPAGSETPSFLRRSNTARYGLSNSTGNAGGFSPMAVRKPPKLVGRGLSAIVQGLRDMEDERMQDDMDVLDEIEAEEVAAENVQVNDSQAPNTFNGRPYKKKGQKRTTRRVNMKPVVVKPQPQPQLQPHSPEPPEEDDGDEEGQQDEPAAVPETQAPSRAENIDEFDYDGFDDIDSLHTMSEPDLDSDPEYGEKPKPAAKSKSFSEKMKEAIGVPDPQPRAREEKAPPPQAKTTEAKKPRERKVNPQAHANYRSLKIRSRGSSRGRGAGRFGRRR</sequence>